<feature type="chain" id="PRO_5013646848" description="Salt-induced outer membrane protein" evidence="1">
    <location>
        <begin position="24"/>
        <end position="275"/>
    </location>
</feature>
<evidence type="ECO:0000256" key="1">
    <source>
        <dbReference type="SAM" id="SignalP"/>
    </source>
</evidence>
<dbReference type="OrthoDB" id="7631035at2"/>
<dbReference type="InterPro" id="IPR007433">
    <property type="entry name" value="DUF481"/>
</dbReference>
<name>A0A2G5K6J3_9RHOB</name>
<dbReference type="Proteomes" id="UP000231516">
    <property type="component" value="Unassembled WGS sequence"/>
</dbReference>
<accession>A0A2G5K6J3</accession>
<evidence type="ECO:0000313" key="2">
    <source>
        <dbReference type="EMBL" id="PIB24709.1"/>
    </source>
</evidence>
<dbReference type="RefSeq" id="WP_099593304.1">
    <property type="nucleotide sequence ID" value="NZ_MDGM01000012.1"/>
</dbReference>
<reference evidence="2 3" key="1">
    <citation type="submission" date="2016-08" db="EMBL/GenBank/DDBJ databases">
        <title>Draft genome of Amylibacter sp. strain 4G11.</title>
        <authorList>
            <person name="Wong S.-K."/>
            <person name="Hamasaki K."/>
            <person name="Yoshizawa S."/>
        </authorList>
    </citation>
    <scope>NUCLEOTIDE SEQUENCE [LARGE SCALE GENOMIC DNA]</scope>
    <source>
        <strain evidence="2 3">4G11</strain>
    </source>
</reference>
<comment type="caution">
    <text evidence="2">The sequence shown here is derived from an EMBL/GenBank/DDBJ whole genome shotgun (WGS) entry which is preliminary data.</text>
</comment>
<protein>
    <recommendedName>
        <fullName evidence="4">Salt-induced outer membrane protein</fullName>
    </recommendedName>
</protein>
<dbReference type="AlphaFoldDB" id="A0A2G5K6J3"/>
<gene>
    <name evidence="2" type="ORF">BFP76_05865</name>
</gene>
<dbReference type="Pfam" id="PF04338">
    <property type="entry name" value="DUF481"/>
    <property type="match status" value="1"/>
</dbReference>
<proteinExistence type="predicted"/>
<dbReference type="EMBL" id="MDGM01000012">
    <property type="protein sequence ID" value="PIB24709.1"/>
    <property type="molecule type" value="Genomic_DNA"/>
</dbReference>
<organism evidence="2 3">
    <name type="scientific">Paramylibacter kogurei</name>
    <dbReference type="NCBI Taxonomy" id="1889778"/>
    <lineage>
        <taxon>Bacteria</taxon>
        <taxon>Pseudomonadati</taxon>
        <taxon>Pseudomonadota</taxon>
        <taxon>Alphaproteobacteria</taxon>
        <taxon>Rhodobacterales</taxon>
        <taxon>Paracoccaceae</taxon>
        <taxon>Paramylibacter</taxon>
    </lineage>
</organism>
<sequence length="275" mass="29254">MKNAVKFATASAVALVLSVPTFAQDALTGVEGLDDRIDDITDAVNDNIERSDDDERYSTLGVAQGWTGSVALSASQDAGNSSSSDLSLAGRATLGVGDWSHSFGFAAEYLDSDEANATTDLYGTYEGSRYFTPKLYAFGTARGELNEASENRIDAFAGVGLGYRIVNSPNHTWRVQAGPGMRYIEDQAKVSTSEAGFIASSRYYYAITDTVSLTNDTDVLGSSTNTVATNDLGVNFKVSNKLTTRVSYRTEHNSDAGDLLKSTDSTLGLAVVMGF</sequence>
<evidence type="ECO:0008006" key="4">
    <source>
        <dbReference type="Google" id="ProtNLM"/>
    </source>
</evidence>
<keyword evidence="1" id="KW-0732">Signal</keyword>
<evidence type="ECO:0000313" key="3">
    <source>
        <dbReference type="Proteomes" id="UP000231516"/>
    </source>
</evidence>
<keyword evidence="3" id="KW-1185">Reference proteome</keyword>
<feature type="signal peptide" evidence="1">
    <location>
        <begin position="1"/>
        <end position="23"/>
    </location>
</feature>